<evidence type="ECO:0000256" key="4">
    <source>
        <dbReference type="ARBA" id="ARBA00023136"/>
    </source>
</evidence>
<evidence type="ECO:0000256" key="3">
    <source>
        <dbReference type="ARBA" id="ARBA00022989"/>
    </source>
</evidence>
<evidence type="ECO:0000256" key="5">
    <source>
        <dbReference type="SAM" id="Phobius"/>
    </source>
</evidence>
<feature type="transmembrane region" description="Helical" evidence="5">
    <location>
        <begin position="12"/>
        <end position="41"/>
    </location>
</feature>
<evidence type="ECO:0000259" key="6">
    <source>
        <dbReference type="PROSITE" id="PS50850"/>
    </source>
</evidence>
<dbReference type="Proteomes" id="UP000789508">
    <property type="component" value="Unassembled WGS sequence"/>
</dbReference>
<evidence type="ECO:0000313" key="8">
    <source>
        <dbReference type="Proteomes" id="UP000789508"/>
    </source>
</evidence>
<evidence type="ECO:0000313" key="7">
    <source>
        <dbReference type="EMBL" id="CAG8675269.1"/>
    </source>
</evidence>
<comment type="caution">
    <text evidence="7">The sequence shown here is derived from an EMBL/GenBank/DDBJ whole genome shotgun (WGS) entry which is preliminary data.</text>
</comment>
<keyword evidence="3 5" id="KW-1133">Transmembrane helix</keyword>
<evidence type="ECO:0000256" key="1">
    <source>
        <dbReference type="ARBA" id="ARBA00004141"/>
    </source>
</evidence>
<dbReference type="GO" id="GO:0016020">
    <property type="term" value="C:membrane"/>
    <property type="evidence" value="ECO:0007669"/>
    <property type="project" value="UniProtKB-SubCell"/>
</dbReference>
<dbReference type="Gene3D" id="1.20.1250.20">
    <property type="entry name" value="MFS general substrate transporter like domains"/>
    <property type="match status" value="3"/>
</dbReference>
<feature type="transmembrane region" description="Helical" evidence="5">
    <location>
        <begin position="148"/>
        <end position="169"/>
    </location>
</feature>
<feature type="transmembrane region" description="Helical" evidence="5">
    <location>
        <begin position="214"/>
        <end position="230"/>
    </location>
</feature>
<name>A0A9N9EHN6_9GLOM</name>
<dbReference type="PROSITE" id="PS50850">
    <property type="entry name" value="MFS"/>
    <property type="match status" value="1"/>
</dbReference>
<sequence length="400" mass="44840">ITSEFATTSRRGAMMASVFAMQGFGILSAGIFAVVVLSFYKQAINEDKSNVDYVWRIVTGLGIIPAFIGLYFRLTIPESPRFTIDIEGNVGKAANDIMVVTRKASVAGEYKDNPNLCTKPPANSWQDFKEYFGQWKNAKVLIGTSMSWFVLDIAFYGIGLNNGIILNAIGFAKSSDPFTSLWNMTVGNIIITMLGTVPGYWFTVFFIDTLGRKFIQAMGFAILTFFQNFGPNSTTFIVPGEVFPTRYRSTGHGIAAASGKLGAIIAQVGFLTLKDIGGPNMWVNRLIQIFAGFMFLGFLFTLLIPETKKKSLEELSNENQKDFLKGRRTIEQEECNEVMMMYRPRQMKMHYMDEDDFYNKTVTVEKSPTSTNSATTYVPEQLDSSLKSRIYSNTNQKSYF</sequence>
<dbReference type="PANTHER" id="PTHR24064">
    <property type="entry name" value="SOLUTE CARRIER FAMILY 22 MEMBER"/>
    <property type="match status" value="1"/>
</dbReference>
<proteinExistence type="predicted"/>
<dbReference type="InterPro" id="IPR005828">
    <property type="entry name" value="MFS_sugar_transport-like"/>
</dbReference>
<feature type="non-terminal residue" evidence="7">
    <location>
        <position position="1"/>
    </location>
</feature>
<accession>A0A9N9EHN6</accession>
<keyword evidence="8" id="KW-1185">Reference proteome</keyword>
<dbReference type="SUPFAM" id="SSF103473">
    <property type="entry name" value="MFS general substrate transporter"/>
    <property type="match status" value="1"/>
</dbReference>
<feature type="transmembrane region" description="Helical" evidence="5">
    <location>
        <begin position="53"/>
        <end position="72"/>
    </location>
</feature>
<protein>
    <submittedName>
        <fullName evidence="7">12881_t:CDS:1</fullName>
    </submittedName>
</protein>
<feature type="transmembrane region" description="Helical" evidence="5">
    <location>
        <begin position="286"/>
        <end position="304"/>
    </location>
</feature>
<dbReference type="InterPro" id="IPR036259">
    <property type="entry name" value="MFS_trans_sf"/>
</dbReference>
<dbReference type="GO" id="GO:0022857">
    <property type="term" value="F:transmembrane transporter activity"/>
    <property type="evidence" value="ECO:0007669"/>
    <property type="project" value="InterPro"/>
</dbReference>
<evidence type="ECO:0000256" key="2">
    <source>
        <dbReference type="ARBA" id="ARBA00022692"/>
    </source>
</evidence>
<keyword evidence="4 5" id="KW-0472">Membrane</keyword>
<dbReference type="EMBL" id="CAJVPS010013133">
    <property type="protein sequence ID" value="CAG8675269.1"/>
    <property type="molecule type" value="Genomic_DNA"/>
</dbReference>
<dbReference type="AlphaFoldDB" id="A0A9N9EHN6"/>
<reference evidence="7" key="1">
    <citation type="submission" date="2021-06" db="EMBL/GenBank/DDBJ databases">
        <authorList>
            <person name="Kallberg Y."/>
            <person name="Tangrot J."/>
            <person name="Rosling A."/>
        </authorList>
    </citation>
    <scope>NUCLEOTIDE SEQUENCE</scope>
    <source>
        <strain evidence="7">FL130A</strain>
    </source>
</reference>
<dbReference type="OrthoDB" id="433512at2759"/>
<comment type="subcellular location">
    <subcellularLocation>
        <location evidence="1">Membrane</location>
        <topology evidence="1">Multi-pass membrane protein</topology>
    </subcellularLocation>
</comment>
<feature type="domain" description="Major facilitator superfamily (MFS) profile" evidence="6">
    <location>
        <begin position="1"/>
        <end position="309"/>
    </location>
</feature>
<dbReference type="InterPro" id="IPR020846">
    <property type="entry name" value="MFS_dom"/>
</dbReference>
<keyword evidence="2 5" id="KW-0812">Transmembrane</keyword>
<dbReference type="Pfam" id="PF00083">
    <property type="entry name" value="Sugar_tr"/>
    <property type="match status" value="1"/>
</dbReference>
<feature type="transmembrane region" description="Helical" evidence="5">
    <location>
        <begin position="189"/>
        <end position="207"/>
    </location>
</feature>
<organism evidence="7 8">
    <name type="scientific">Ambispora leptoticha</name>
    <dbReference type="NCBI Taxonomy" id="144679"/>
    <lineage>
        <taxon>Eukaryota</taxon>
        <taxon>Fungi</taxon>
        <taxon>Fungi incertae sedis</taxon>
        <taxon>Mucoromycota</taxon>
        <taxon>Glomeromycotina</taxon>
        <taxon>Glomeromycetes</taxon>
        <taxon>Archaeosporales</taxon>
        <taxon>Ambisporaceae</taxon>
        <taxon>Ambispora</taxon>
    </lineage>
</organism>
<gene>
    <name evidence="7" type="ORF">ALEPTO_LOCUS10713</name>
</gene>